<evidence type="ECO:0000313" key="2">
    <source>
        <dbReference type="EMBL" id="CAJ1949959.1"/>
    </source>
</evidence>
<organism evidence="2 3">
    <name type="scientific">Cylindrotheca closterium</name>
    <dbReference type="NCBI Taxonomy" id="2856"/>
    <lineage>
        <taxon>Eukaryota</taxon>
        <taxon>Sar</taxon>
        <taxon>Stramenopiles</taxon>
        <taxon>Ochrophyta</taxon>
        <taxon>Bacillariophyta</taxon>
        <taxon>Bacillariophyceae</taxon>
        <taxon>Bacillariophycidae</taxon>
        <taxon>Bacillariales</taxon>
        <taxon>Bacillariaceae</taxon>
        <taxon>Cylindrotheca</taxon>
    </lineage>
</organism>
<evidence type="ECO:0000256" key="1">
    <source>
        <dbReference type="SAM" id="MobiDB-lite"/>
    </source>
</evidence>
<reference evidence="2" key="1">
    <citation type="submission" date="2023-08" db="EMBL/GenBank/DDBJ databases">
        <authorList>
            <person name="Audoor S."/>
            <person name="Bilcke G."/>
        </authorList>
    </citation>
    <scope>NUCLEOTIDE SEQUENCE</scope>
</reference>
<sequence>MMKSFMIAAPKRNLSSFHGVRFDAEARNGFRGISSFLSSSTVYNMKNTTTIEETQAISPLKREITRNYTVMCRDSALKSNRTRMVIQRESSPFTKGLSLRTNSDEKKSNEGTDFFVGTNSEEETLPPPIPGDSGEEDLAFEDPNEDKHPPEDLDGDRADFTVPIVINMPDMNDDNLISEIEKWYKEPGDIIKRNDILCDITTPDFTFGMVTEDDFDAIMGEHHVKEGESARDNAPICTIYHQPDPGAASKGKK</sequence>
<evidence type="ECO:0000313" key="3">
    <source>
        <dbReference type="Proteomes" id="UP001295423"/>
    </source>
</evidence>
<dbReference type="CDD" id="cd06849">
    <property type="entry name" value="lipoyl_domain"/>
    <property type="match status" value="1"/>
</dbReference>
<dbReference type="Gene3D" id="2.40.50.100">
    <property type="match status" value="1"/>
</dbReference>
<dbReference type="EMBL" id="CAKOGP040001759">
    <property type="protein sequence ID" value="CAJ1949959.1"/>
    <property type="molecule type" value="Genomic_DNA"/>
</dbReference>
<feature type="region of interest" description="Disordered" evidence="1">
    <location>
        <begin position="91"/>
        <end position="157"/>
    </location>
</feature>
<evidence type="ECO:0008006" key="4">
    <source>
        <dbReference type="Google" id="ProtNLM"/>
    </source>
</evidence>
<dbReference type="AlphaFoldDB" id="A0AAD2FQT1"/>
<dbReference type="InterPro" id="IPR011053">
    <property type="entry name" value="Single_hybrid_motif"/>
</dbReference>
<accession>A0AAD2FQT1</accession>
<dbReference type="Proteomes" id="UP001295423">
    <property type="component" value="Unassembled WGS sequence"/>
</dbReference>
<feature type="compositionally biased region" description="Basic and acidic residues" evidence="1">
    <location>
        <begin position="145"/>
        <end position="157"/>
    </location>
</feature>
<dbReference type="SUPFAM" id="SSF51230">
    <property type="entry name" value="Single hybrid motif"/>
    <property type="match status" value="1"/>
</dbReference>
<gene>
    <name evidence="2" type="ORF">CYCCA115_LOCUS12351</name>
</gene>
<proteinExistence type="predicted"/>
<comment type="caution">
    <text evidence="2">The sequence shown here is derived from an EMBL/GenBank/DDBJ whole genome shotgun (WGS) entry which is preliminary data.</text>
</comment>
<name>A0AAD2FQT1_9STRA</name>
<keyword evidence="3" id="KW-1185">Reference proteome</keyword>
<protein>
    <recommendedName>
        <fullName evidence="4">Lipoyl-binding domain-containing protein</fullName>
    </recommendedName>
</protein>
<feature type="compositionally biased region" description="Acidic residues" evidence="1">
    <location>
        <begin position="133"/>
        <end position="144"/>
    </location>
</feature>